<dbReference type="AlphaFoldDB" id="A0A381WJ19"/>
<dbReference type="EMBL" id="UINC01011912">
    <property type="protein sequence ID" value="SVA52291.1"/>
    <property type="molecule type" value="Genomic_DNA"/>
</dbReference>
<proteinExistence type="predicted"/>
<dbReference type="InterPro" id="IPR050219">
    <property type="entry name" value="DnaG_primase"/>
</dbReference>
<protein>
    <recommendedName>
        <fullName evidence="1">DNA primase DNAG catalytic core N-terminal domain-containing protein</fullName>
    </recommendedName>
</protein>
<gene>
    <name evidence="2" type="ORF">METZ01_LOCUS105145</name>
</gene>
<name>A0A381WJ19_9ZZZZ</name>
<dbReference type="InterPro" id="IPR034154">
    <property type="entry name" value="TOPRIM_DnaG/twinkle"/>
</dbReference>
<organism evidence="2">
    <name type="scientific">marine metagenome</name>
    <dbReference type="NCBI Taxonomy" id="408172"/>
    <lineage>
        <taxon>unclassified sequences</taxon>
        <taxon>metagenomes</taxon>
        <taxon>ecological metagenomes</taxon>
    </lineage>
</organism>
<feature type="domain" description="DNA primase DNAG catalytic core N-terminal" evidence="1">
    <location>
        <begin position="129"/>
        <end position="205"/>
    </location>
</feature>
<dbReference type="Gene3D" id="3.90.980.10">
    <property type="entry name" value="DNA primase, catalytic core, N-terminal domain"/>
    <property type="match status" value="1"/>
</dbReference>
<dbReference type="SUPFAM" id="SSF56731">
    <property type="entry name" value="DNA primase core"/>
    <property type="match status" value="1"/>
</dbReference>
<dbReference type="Gene3D" id="3.40.1360.10">
    <property type="match status" value="1"/>
</dbReference>
<dbReference type="Pfam" id="PF13155">
    <property type="entry name" value="Toprim_2"/>
    <property type="match status" value="1"/>
</dbReference>
<reference evidence="2" key="1">
    <citation type="submission" date="2018-05" db="EMBL/GenBank/DDBJ databases">
        <authorList>
            <person name="Lanie J.A."/>
            <person name="Ng W.-L."/>
            <person name="Kazmierczak K.M."/>
            <person name="Andrzejewski T.M."/>
            <person name="Davidsen T.M."/>
            <person name="Wayne K.J."/>
            <person name="Tettelin H."/>
            <person name="Glass J.I."/>
            <person name="Rusch D."/>
            <person name="Podicherti R."/>
            <person name="Tsui H.-C.T."/>
            <person name="Winkler M.E."/>
        </authorList>
    </citation>
    <scope>NUCLEOTIDE SEQUENCE</scope>
</reference>
<dbReference type="InterPro" id="IPR037068">
    <property type="entry name" value="DNA_primase_core_N_sf"/>
</dbReference>
<dbReference type="PANTHER" id="PTHR30313">
    <property type="entry name" value="DNA PRIMASE"/>
    <property type="match status" value="1"/>
</dbReference>
<dbReference type="GO" id="GO:0005737">
    <property type="term" value="C:cytoplasm"/>
    <property type="evidence" value="ECO:0007669"/>
    <property type="project" value="TreeGrafter"/>
</dbReference>
<dbReference type="GO" id="GO:0006269">
    <property type="term" value="P:DNA replication, synthesis of primer"/>
    <property type="evidence" value="ECO:0007669"/>
    <property type="project" value="TreeGrafter"/>
</dbReference>
<evidence type="ECO:0000313" key="2">
    <source>
        <dbReference type="EMBL" id="SVA52291.1"/>
    </source>
</evidence>
<dbReference type="PANTHER" id="PTHR30313:SF2">
    <property type="entry name" value="DNA PRIMASE"/>
    <property type="match status" value="1"/>
</dbReference>
<accession>A0A381WJ19</accession>
<dbReference type="Pfam" id="PF08275">
    <property type="entry name" value="DNAG_N"/>
    <property type="match status" value="1"/>
</dbReference>
<dbReference type="InterPro" id="IPR013264">
    <property type="entry name" value="DNAG_N"/>
</dbReference>
<sequence length="332" mass="37711">MELQQTVYSFIPGKTRQSSGGWLSFNCPCCIDQGESRADTRMRGGLKNEGDLVSYHCFNCGITASHRKGHVINKNFVKFMRLLGVPESEIKRLQIESIREKELSEGPWVFTSKTQTTRIPSFVSMDLPESSELLEDVINKENPSEGAIMAAKYLLDRGLYDFVDTYWSSSFGFKNRIIFPFKQGDRIVGYTGRDVSGKSESKYMTKQPRNFLYNSDKIREDKKFLIVVEGTIDAAVLDCVAIMSNEASQKQIDYINQFKGEVIVCPDRDNAGKKLIHQAQENGWSVSFPIWEEHIKDAADSVKEYGKLYTLKSIVDGRISNKTKISVKTRIM</sequence>
<dbReference type="CDD" id="cd01029">
    <property type="entry name" value="TOPRIM_primases"/>
    <property type="match status" value="1"/>
</dbReference>
<evidence type="ECO:0000259" key="1">
    <source>
        <dbReference type="Pfam" id="PF08275"/>
    </source>
</evidence>